<comment type="caution">
    <text evidence="13">The sequence shown here is derived from an EMBL/GenBank/DDBJ whole genome shotgun (WGS) entry which is preliminary data.</text>
</comment>
<dbReference type="SUPFAM" id="SSF53659">
    <property type="entry name" value="Isocitrate/Isopropylmalate dehydrogenase-like"/>
    <property type="match status" value="1"/>
</dbReference>
<evidence type="ECO:0000256" key="3">
    <source>
        <dbReference type="ARBA" id="ARBA00007769"/>
    </source>
</evidence>
<keyword evidence="9" id="KW-0521">NADP</keyword>
<evidence type="ECO:0000256" key="5">
    <source>
        <dbReference type="ARBA" id="ARBA00013013"/>
    </source>
</evidence>
<keyword evidence="7" id="KW-0479">Metal-binding</keyword>
<dbReference type="Pfam" id="PF00180">
    <property type="entry name" value="Iso_dh"/>
    <property type="match status" value="1"/>
</dbReference>
<evidence type="ECO:0000256" key="6">
    <source>
        <dbReference type="ARBA" id="ARBA00022532"/>
    </source>
</evidence>
<dbReference type="SMART" id="SM01329">
    <property type="entry name" value="Iso_dh"/>
    <property type="match status" value="1"/>
</dbReference>
<keyword evidence="11" id="KW-0464">Manganese</keyword>
<evidence type="ECO:0000313" key="13">
    <source>
        <dbReference type="EMBL" id="MEI4549346.1"/>
    </source>
</evidence>
<evidence type="ECO:0000256" key="10">
    <source>
        <dbReference type="ARBA" id="ARBA00023002"/>
    </source>
</evidence>
<keyword evidence="8" id="KW-0460">Magnesium</keyword>
<feature type="domain" description="Isopropylmalate dehydrogenase-like" evidence="12">
    <location>
        <begin position="10"/>
        <end position="364"/>
    </location>
</feature>
<dbReference type="PANTHER" id="PTHR43504">
    <property type="entry name" value="ISOCITRATE DEHYDROGENASE [NADP]"/>
    <property type="match status" value="1"/>
</dbReference>
<evidence type="ECO:0000313" key="14">
    <source>
        <dbReference type="Proteomes" id="UP001382455"/>
    </source>
</evidence>
<comment type="similarity">
    <text evidence="3">Belongs to the isocitrate and isopropylmalate dehydrogenases family.</text>
</comment>
<gene>
    <name evidence="13" type="ORF">WAE96_06485</name>
</gene>
<comment type="cofactor">
    <cofactor evidence="2">
        <name>Mg(2+)</name>
        <dbReference type="ChEBI" id="CHEBI:18420"/>
    </cofactor>
</comment>
<dbReference type="PANTHER" id="PTHR43504:SF1">
    <property type="entry name" value="ISOCITRATE DEHYDROGENASE [NADP]"/>
    <property type="match status" value="1"/>
</dbReference>
<evidence type="ECO:0000256" key="1">
    <source>
        <dbReference type="ARBA" id="ARBA00001936"/>
    </source>
</evidence>
<dbReference type="Proteomes" id="UP001382455">
    <property type="component" value="Unassembled WGS sequence"/>
</dbReference>
<evidence type="ECO:0000256" key="2">
    <source>
        <dbReference type="ARBA" id="ARBA00001946"/>
    </source>
</evidence>
<evidence type="ECO:0000256" key="9">
    <source>
        <dbReference type="ARBA" id="ARBA00022857"/>
    </source>
</evidence>
<evidence type="ECO:0000256" key="11">
    <source>
        <dbReference type="ARBA" id="ARBA00023211"/>
    </source>
</evidence>
<evidence type="ECO:0000256" key="4">
    <source>
        <dbReference type="ARBA" id="ARBA00011738"/>
    </source>
</evidence>
<comment type="cofactor">
    <cofactor evidence="1">
        <name>Mn(2+)</name>
        <dbReference type="ChEBI" id="CHEBI:29035"/>
    </cofactor>
</comment>
<dbReference type="EMBL" id="JBAWKS010000001">
    <property type="protein sequence ID" value="MEI4549346.1"/>
    <property type="molecule type" value="Genomic_DNA"/>
</dbReference>
<evidence type="ECO:0000259" key="12">
    <source>
        <dbReference type="SMART" id="SM01329"/>
    </source>
</evidence>
<dbReference type="EC" id="1.1.1.42" evidence="5"/>
<proteinExistence type="inferred from homology"/>
<dbReference type="Gene3D" id="3.40.718.10">
    <property type="entry name" value="Isopropylmalate Dehydrogenase"/>
    <property type="match status" value="1"/>
</dbReference>
<name>A0ABU8EQV9_9GAMM</name>
<dbReference type="RefSeq" id="WP_336434925.1">
    <property type="nucleotide sequence ID" value="NZ_JBAWKS010000001.1"/>
</dbReference>
<dbReference type="InterPro" id="IPR024084">
    <property type="entry name" value="IsoPropMal-DH-like_dom"/>
</dbReference>
<accession>A0ABU8EQV9</accession>
<keyword evidence="6" id="KW-0816">Tricarboxylic acid cycle</keyword>
<protein>
    <recommendedName>
        <fullName evidence="5">isocitrate dehydrogenase (NADP(+))</fullName>
        <ecNumber evidence="5">1.1.1.42</ecNumber>
    </recommendedName>
</protein>
<evidence type="ECO:0000256" key="8">
    <source>
        <dbReference type="ARBA" id="ARBA00022842"/>
    </source>
</evidence>
<keyword evidence="10" id="KW-0560">Oxidoreductase</keyword>
<sequence length="369" mass="41207">MTIQPNQEFCVPYVEGDGVGPELMTYARTIAEYVLKKCYGEQRRIIWKAVLCGEKAAAQYQGDWFPEETLNVIEQYKCALIGPITAPIGYGFKSLNVALRHELGLRASYTRYVSNNGNSLYVLRDNSEDLPIKLEWQTDSFDGNLLATFLKEELGVNKVPLAEKSVMALKYISESGVDMLLSSAVELAKSRNIKHITIVHHANSLPISEGSVVRWALSLIKRYSQNSDDDSLPKYVDDIAIDVCSLLQFFTQNRTEQGDTIYISANYLATILNEYFTGSLGQINKVSQTNFGNDICIFEPKHGPLHSLVGSDEITPVALINAVVSLFYHLDCLEAANYLTKGLFEAEKSLKDNNISFKQFQETLALTLG</sequence>
<reference evidence="13 14" key="1">
    <citation type="submission" date="2023-12" db="EMBL/GenBank/DDBJ databases">
        <title>Friends and Foes: Symbiotic and Algicidal bacterial influence on Karenia brevis blooms.</title>
        <authorList>
            <person name="Fei C."/>
            <person name="Mohamed A.R."/>
            <person name="Booker A."/>
            <person name="Arshad M."/>
            <person name="Klass S."/>
            <person name="Ahn S."/>
            <person name="Gilbert P.M."/>
            <person name="Heil C.A."/>
            <person name="Martinez J.M."/>
            <person name="Amin S.A."/>
        </authorList>
    </citation>
    <scope>NUCLEOTIDE SEQUENCE [LARGE SCALE GENOMIC DNA]</scope>
    <source>
        <strain evidence="13 14">CE15</strain>
    </source>
</reference>
<comment type="subunit">
    <text evidence="4">Homodimer.</text>
</comment>
<dbReference type="InterPro" id="IPR004439">
    <property type="entry name" value="Isocitrate_DH_NADP_dimer_prok"/>
</dbReference>
<keyword evidence="14" id="KW-1185">Reference proteome</keyword>
<organism evidence="13 14">
    <name type="scientific">Pseudoalteromonas spongiae</name>
    <dbReference type="NCBI Taxonomy" id="298657"/>
    <lineage>
        <taxon>Bacteria</taxon>
        <taxon>Pseudomonadati</taxon>
        <taxon>Pseudomonadota</taxon>
        <taxon>Gammaproteobacteria</taxon>
        <taxon>Alteromonadales</taxon>
        <taxon>Pseudoalteromonadaceae</taxon>
        <taxon>Pseudoalteromonas</taxon>
    </lineage>
</organism>
<evidence type="ECO:0000256" key="7">
    <source>
        <dbReference type="ARBA" id="ARBA00022723"/>
    </source>
</evidence>